<proteinExistence type="predicted"/>
<name>A0AAD7AYX3_9AGAR</name>
<comment type="caution">
    <text evidence="2">The sequence shown here is derived from an EMBL/GenBank/DDBJ whole genome shotgun (WGS) entry which is preliminary data.</text>
</comment>
<protein>
    <submittedName>
        <fullName evidence="2">Uncharacterized protein</fullName>
    </submittedName>
</protein>
<dbReference type="Proteomes" id="UP001221142">
    <property type="component" value="Unassembled WGS sequence"/>
</dbReference>
<feature type="compositionally biased region" description="Polar residues" evidence="1">
    <location>
        <begin position="284"/>
        <end position="296"/>
    </location>
</feature>
<feature type="region of interest" description="Disordered" evidence="1">
    <location>
        <begin position="266"/>
        <end position="296"/>
    </location>
</feature>
<evidence type="ECO:0000313" key="3">
    <source>
        <dbReference type="Proteomes" id="UP001221142"/>
    </source>
</evidence>
<accession>A0AAD7AYX3</accession>
<evidence type="ECO:0000313" key="2">
    <source>
        <dbReference type="EMBL" id="KAJ7604532.1"/>
    </source>
</evidence>
<keyword evidence="3" id="KW-1185">Reference proteome</keyword>
<dbReference type="AlphaFoldDB" id="A0AAD7AYX3"/>
<feature type="region of interest" description="Disordered" evidence="1">
    <location>
        <begin position="111"/>
        <end position="136"/>
    </location>
</feature>
<evidence type="ECO:0000256" key="1">
    <source>
        <dbReference type="SAM" id="MobiDB-lite"/>
    </source>
</evidence>
<organism evidence="2 3">
    <name type="scientific">Roridomyces roridus</name>
    <dbReference type="NCBI Taxonomy" id="1738132"/>
    <lineage>
        <taxon>Eukaryota</taxon>
        <taxon>Fungi</taxon>
        <taxon>Dikarya</taxon>
        <taxon>Basidiomycota</taxon>
        <taxon>Agaricomycotina</taxon>
        <taxon>Agaricomycetes</taxon>
        <taxon>Agaricomycetidae</taxon>
        <taxon>Agaricales</taxon>
        <taxon>Marasmiineae</taxon>
        <taxon>Mycenaceae</taxon>
        <taxon>Roridomyces</taxon>
    </lineage>
</organism>
<dbReference type="EMBL" id="JARKIF010000102">
    <property type="protein sequence ID" value="KAJ7604532.1"/>
    <property type="molecule type" value="Genomic_DNA"/>
</dbReference>
<reference evidence="2" key="1">
    <citation type="submission" date="2023-03" db="EMBL/GenBank/DDBJ databases">
        <title>Massive genome expansion in bonnet fungi (Mycena s.s.) driven by repeated elements and novel gene families across ecological guilds.</title>
        <authorList>
            <consortium name="Lawrence Berkeley National Laboratory"/>
            <person name="Harder C.B."/>
            <person name="Miyauchi S."/>
            <person name="Viragh M."/>
            <person name="Kuo A."/>
            <person name="Thoen E."/>
            <person name="Andreopoulos B."/>
            <person name="Lu D."/>
            <person name="Skrede I."/>
            <person name="Drula E."/>
            <person name="Henrissat B."/>
            <person name="Morin E."/>
            <person name="Kohler A."/>
            <person name="Barry K."/>
            <person name="LaButti K."/>
            <person name="Morin E."/>
            <person name="Salamov A."/>
            <person name="Lipzen A."/>
            <person name="Mereny Z."/>
            <person name="Hegedus B."/>
            <person name="Baldrian P."/>
            <person name="Stursova M."/>
            <person name="Weitz H."/>
            <person name="Taylor A."/>
            <person name="Grigoriev I.V."/>
            <person name="Nagy L.G."/>
            <person name="Martin F."/>
            <person name="Kauserud H."/>
        </authorList>
    </citation>
    <scope>NUCLEOTIDE SEQUENCE</scope>
    <source>
        <strain evidence="2">9284</strain>
    </source>
</reference>
<sequence>MSSGREAPPSSSVLLTGHAWLRDPQRVGNSHSYFLDGTMFTNQEDGNGPIISGRFKFFNANRLELPPIGFYGVAMNICETNPAYNLGPNADSHEEYTIVGDIQQLVPLHEVVNPPAPSDDASQDGATPAADSEASVPEVRLPKFDTAVRPYMIVCGLTSSKDNAASTFTMDLRQYTQVAGGYGALRVSCHIPDSGRWAAGKKPIPFEGRYSQVSGHLCGVDESGALKITVDNVVFLGNARRLRVKGPPKLLLNSLKRKATINVDGTPDWVSGSRKKGKGKLVDTVSSSPASGSQGR</sequence>
<gene>
    <name evidence="2" type="ORF">FB45DRAFT_1043647</name>
</gene>